<sequence length="654" mass="69768">MSQRRVPRWLLWLGVPVALVVLAVLLFRWDWLIPIVESRASAALGRPVQIAHLQVHLGRVTEVTATDVRVGNPDGFPEAAPLAQAPRATVQFDVMEYWHNKAVVLPLIELEHPQVSAQATADGKNNYTFSTGKPAGEGAPAESKSAMPRIDVFRILDGEAKVLIPRLKADFTLGIATRDETTPEPRIAVNAKGTYAGQPITGEALLGGLIYFQAQDRPWPLDVKLANGPTNVAVKGTIAHPLELQGADVQLLLRGTDMSLLQPLTGVPFPRTPNFSLGGRLDYADGRARFRDFDGKVGSSDLTGTITVSTGDDVPDVTADLRSKKVDLADLGGFIGETPGRTSTPGQTAQQRREVAKDEQRSRVLPDTPISLPKLTAANVHLKYQADSILGRDVPFDGMRTTMDLENGAIRLHPLSLQVGRGQISGDIALTPQENDAVQARADVQFQRVDLSRLMRATGFQGSGLIGGRAQINSSGKSLADILGRGNGALSLSMAGGGNLSALLVDLSGLRLGNALLSFLKLPDRTQVECFVGDFSLRSGQLDTRALLLDTEDVLITGDGKVDLARERINYRIRSQSKHFTIGQLPAPITIGGTFRDPDVGIDATEAAARGGAAAALGILAAPLAILPTIQFGVGDDNRCQSLVSRGQGGAGRR</sequence>
<name>A0ABV6JQJ3_9PROT</name>
<dbReference type="PANTHER" id="PTHR30441">
    <property type="entry name" value="DUF748 DOMAIN-CONTAINING PROTEIN"/>
    <property type="match status" value="1"/>
</dbReference>
<keyword evidence="2" id="KW-0472">Membrane</keyword>
<dbReference type="InterPro" id="IPR052894">
    <property type="entry name" value="AsmA-related"/>
</dbReference>
<feature type="transmembrane region" description="Helical" evidence="2">
    <location>
        <begin position="9"/>
        <end position="29"/>
    </location>
</feature>
<evidence type="ECO:0000256" key="2">
    <source>
        <dbReference type="SAM" id="Phobius"/>
    </source>
</evidence>
<keyword evidence="5" id="KW-1185">Reference proteome</keyword>
<dbReference type="Proteomes" id="UP001589865">
    <property type="component" value="Unassembled WGS sequence"/>
</dbReference>
<dbReference type="Pfam" id="PF05170">
    <property type="entry name" value="AsmA"/>
    <property type="match status" value="1"/>
</dbReference>
<evidence type="ECO:0000313" key="4">
    <source>
        <dbReference type="EMBL" id="MFC0407985.1"/>
    </source>
</evidence>
<keyword evidence="2" id="KW-1133">Transmembrane helix</keyword>
<dbReference type="PANTHER" id="PTHR30441:SF9">
    <property type="entry name" value="ASMA FAMILY PROTEIN YHJG"/>
    <property type="match status" value="1"/>
</dbReference>
<dbReference type="RefSeq" id="WP_377043721.1">
    <property type="nucleotide sequence ID" value="NZ_JBHLUN010000005.1"/>
</dbReference>
<keyword evidence="2" id="KW-0812">Transmembrane</keyword>
<dbReference type="EMBL" id="JBHLUN010000005">
    <property type="protein sequence ID" value="MFC0407985.1"/>
    <property type="molecule type" value="Genomic_DNA"/>
</dbReference>
<evidence type="ECO:0000313" key="5">
    <source>
        <dbReference type="Proteomes" id="UP001589865"/>
    </source>
</evidence>
<feature type="domain" description="AsmA" evidence="3">
    <location>
        <begin position="191"/>
        <end position="545"/>
    </location>
</feature>
<accession>A0ABV6JQJ3</accession>
<evidence type="ECO:0000256" key="1">
    <source>
        <dbReference type="SAM" id="MobiDB-lite"/>
    </source>
</evidence>
<gene>
    <name evidence="4" type="ORF">ACFFGY_06960</name>
</gene>
<comment type="caution">
    <text evidence="4">The sequence shown here is derived from an EMBL/GenBank/DDBJ whole genome shotgun (WGS) entry which is preliminary data.</text>
</comment>
<feature type="compositionally biased region" description="Polar residues" evidence="1">
    <location>
        <begin position="340"/>
        <end position="350"/>
    </location>
</feature>
<organism evidence="4 5">
    <name type="scientific">Roseomonas elaeocarpi</name>
    <dbReference type="NCBI Taxonomy" id="907779"/>
    <lineage>
        <taxon>Bacteria</taxon>
        <taxon>Pseudomonadati</taxon>
        <taxon>Pseudomonadota</taxon>
        <taxon>Alphaproteobacteria</taxon>
        <taxon>Acetobacterales</taxon>
        <taxon>Roseomonadaceae</taxon>
        <taxon>Roseomonas</taxon>
    </lineage>
</organism>
<feature type="region of interest" description="Disordered" evidence="1">
    <location>
        <begin position="333"/>
        <end position="362"/>
    </location>
</feature>
<evidence type="ECO:0000259" key="3">
    <source>
        <dbReference type="Pfam" id="PF05170"/>
    </source>
</evidence>
<protein>
    <submittedName>
        <fullName evidence="4">AsmA family protein</fullName>
    </submittedName>
</protein>
<reference evidence="4 5" key="1">
    <citation type="submission" date="2024-09" db="EMBL/GenBank/DDBJ databases">
        <authorList>
            <person name="Sun Q."/>
            <person name="Mori K."/>
        </authorList>
    </citation>
    <scope>NUCLEOTIDE SEQUENCE [LARGE SCALE GENOMIC DNA]</scope>
    <source>
        <strain evidence="4 5">TBRC 5777</strain>
    </source>
</reference>
<feature type="compositionally biased region" description="Basic and acidic residues" evidence="1">
    <location>
        <begin position="351"/>
        <end position="362"/>
    </location>
</feature>
<proteinExistence type="predicted"/>
<dbReference type="InterPro" id="IPR007844">
    <property type="entry name" value="AsmA"/>
</dbReference>